<dbReference type="InterPro" id="IPR047150">
    <property type="entry name" value="SGT"/>
</dbReference>
<sequence length="552" mass="62781">MSFEILLAKGNSALAANDYQRAILLYNEAEKIEQSNMLLLSNRSTAYIMNKQYKNARNDAKEIIKRFPESDIGYYHLGISYIALNQLNKAEDALQTALQRNPDNRVISNLLENLHSSNMPSFFNMLYELRDSQNEEFNNMITSIISNPRNIMNFLGNKSLLLILQNLLDSYSRPFEAKLISNSYSVNLEAENFNKIGNQFYQNGDLNNALKNYEKAIEYDPGNMTYVVNKAQILIHKREYENSIKFCFHSIENCNENTSPLAVANVFLKIAVAQISLGLFEEAYSSIEKSLQIHGNDQISTQSKNIQNLAIRKRNLLNQDLAKANELRQKANEHYRNHEFDKAADLFTKAIEYSSYDPTLYSNLASALSEINQNDLAIVNCKKAIELDPSFVRGHIKLAKFYLRSNNALKCSECYQKALSLDKNNREAIEGLKEIENLIQDQRRAAEEEALNSENRHSSMENGANHHENEENSIVDNPSNPNMNNTGIINDANNPNGHDEIEGMMSSSELLSNPIAKHILETVRKDPDAINLFQGNQHTRNILENLLRAGLI</sequence>
<dbReference type="PANTHER" id="PTHR45831">
    <property type="entry name" value="LD24721P"/>
    <property type="match status" value="1"/>
</dbReference>
<dbReference type="RefSeq" id="XP_068361191.1">
    <property type="nucleotide sequence ID" value="XM_068503244.1"/>
</dbReference>
<dbReference type="VEuPathDB" id="TrichDB:TRFO_23595"/>
<reference evidence="5" key="1">
    <citation type="submission" date="2016-10" db="EMBL/GenBank/DDBJ databases">
        <authorList>
            <person name="Benchimol M."/>
            <person name="Almeida L.G."/>
            <person name="Vasconcelos A.T."/>
            <person name="Perreira-Neves A."/>
            <person name="Rosa I.A."/>
            <person name="Tasca T."/>
            <person name="Bogo M.R."/>
            <person name="de Souza W."/>
        </authorList>
    </citation>
    <scope>NUCLEOTIDE SEQUENCE [LARGE SCALE GENOMIC DNA]</scope>
    <source>
        <strain evidence="5">K</strain>
    </source>
</reference>
<evidence type="ECO:0000256" key="4">
    <source>
        <dbReference type="SAM" id="MobiDB-lite"/>
    </source>
</evidence>
<organism evidence="5 6">
    <name type="scientific">Tritrichomonas foetus</name>
    <dbReference type="NCBI Taxonomy" id="1144522"/>
    <lineage>
        <taxon>Eukaryota</taxon>
        <taxon>Metamonada</taxon>
        <taxon>Parabasalia</taxon>
        <taxon>Tritrichomonadida</taxon>
        <taxon>Tritrichomonadidae</taxon>
        <taxon>Tritrichomonas</taxon>
    </lineage>
</organism>
<feature type="repeat" description="TPR" evidence="3">
    <location>
        <begin position="71"/>
        <end position="104"/>
    </location>
</feature>
<dbReference type="Pfam" id="PF14559">
    <property type="entry name" value="TPR_19"/>
    <property type="match status" value="1"/>
</dbReference>
<feature type="compositionally biased region" description="Polar residues" evidence="4">
    <location>
        <begin position="474"/>
        <end position="496"/>
    </location>
</feature>
<dbReference type="GO" id="GO:0060090">
    <property type="term" value="F:molecular adaptor activity"/>
    <property type="evidence" value="ECO:0007669"/>
    <property type="project" value="TreeGrafter"/>
</dbReference>
<evidence type="ECO:0000313" key="5">
    <source>
        <dbReference type="EMBL" id="OHT08055.1"/>
    </source>
</evidence>
<dbReference type="PANTHER" id="PTHR45831:SF2">
    <property type="entry name" value="LD24721P"/>
    <property type="match status" value="1"/>
</dbReference>
<keyword evidence="1" id="KW-0677">Repeat</keyword>
<dbReference type="OrthoDB" id="2423701at2759"/>
<dbReference type="Proteomes" id="UP000179807">
    <property type="component" value="Unassembled WGS sequence"/>
</dbReference>
<dbReference type="AlphaFoldDB" id="A0A1J4K9F9"/>
<proteinExistence type="predicted"/>
<dbReference type="InterPro" id="IPR011990">
    <property type="entry name" value="TPR-like_helical_dom_sf"/>
</dbReference>
<comment type="caution">
    <text evidence="5">The sequence shown here is derived from an EMBL/GenBank/DDBJ whole genome shotgun (WGS) entry which is preliminary data.</text>
</comment>
<keyword evidence="2 3" id="KW-0802">TPR repeat</keyword>
<dbReference type="SMART" id="SM00028">
    <property type="entry name" value="TPR"/>
    <property type="match status" value="9"/>
</dbReference>
<dbReference type="PROSITE" id="PS50293">
    <property type="entry name" value="TPR_REGION"/>
    <property type="match status" value="1"/>
</dbReference>
<dbReference type="Pfam" id="PF13181">
    <property type="entry name" value="TPR_8"/>
    <property type="match status" value="2"/>
</dbReference>
<gene>
    <name evidence="5" type="ORF">TRFO_23595</name>
</gene>
<dbReference type="GO" id="GO:0016020">
    <property type="term" value="C:membrane"/>
    <property type="evidence" value="ECO:0007669"/>
    <property type="project" value="TreeGrafter"/>
</dbReference>
<dbReference type="SUPFAM" id="SSF48452">
    <property type="entry name" value="TPR-like"/>
    <property type="match status" value="2"/>
</dbReference>
<feature type="compositionally biased region" description="Basic and acidic residues" evidence="4">
    <location>
        <begin position="454"/>
        <end position="470"/>
    </location>
</feature>
<evidence type="ECO:0000256" key="1">
    <source>
        <dbReference type="ARBA" id="ARBA00022737"/>
    </source>
</evidence>
<accession>A0A1J4K9F9</accession>
<dbReference type="GO" id="GO:0006620">
    <property type="term" value="P:post-translational protein targeting to endoplasmic reticulum membrane"/>
    <property type="evidence" value="ECO:0007669"/>
    <property type="project" value="TreeGrafter"/>
</dbReference>
<dbReference type="InterPro" id="IPR019734">
    <property type="entry name" value="TPR_rpt"/>
</dbReference>
<evidence type="ECO:0000256" key="2">
    <source>
        <dbReference type="ARBA" id="ARBA00022803"/>
    </source>
</evidence>
<dbReference type="PROSITE" id="PS50005">
    <property type="entry name" value="TPR"/>
    <property type="match status" value="3"/>
</dbReference>
<name>A0A1J4K9F9_9EUKA</name>
<dbReference type="Gene3D" id="1.25.40.10">
    <property type="entry name" value="Tetratricopeptide repeat domain"/>
    <property type="match status" value="3"/>
</dbReference>
<evidence type="ECO:0000256" key="3">
    <source>
        <dbReference type="PROSITE-ProRule" id="PRU00339"/>
    </source>
</evidence>
<feature type="repeat" description="TPR" evidence="3">
    <location>
        <begin position="358"/>
        <end position="391"/>
    </location>
</feature>
<dbReference type="Pfam" id="PF13414">
    <property type="entry name" value="TPR_11"/>
    <property type="match status" value="1"/>
</dbReference>
<feature type="region of interest" description="Disordered" evidence="4">
    <location>
        <begin position="447"/>
        <end position="502"/>
    </location>
</feature>
<protein>
    <submittedName>
        <fullName evidence="5">Uncharacterized protein</fullName>
    </submittedName>
</protein>
<keyword evidence="6" id="KW-1185">Reference proteome</keyword>
<dbReference type="EMBL" id="MLAK01000679">
    <property type="protein sequence ID" value="OHT08055.1"/>
    <property type="molecule type" value="Genomic_DNA"/>
</dbReference>
<dbReference type="GeneID" id="94837948"/>
<evidence type="ECO:0000313" key="6">
    <source>
        <dbReference type="Proteomes" id="UP000179807"/>
    </source>
</evidence>
<feature type="repeat" description="TPR" evidence="3">
    <location>
        <begin position="190"/>
        <end position="223"/>
    </location>
</feature>
<dbReference type="GO" id="GO:0072380">
    <property type="term" value="C:TRC complex"/>
    <property type="evidence" value="ECO:0007669"/>
    <property type="project" value="TreeGrafter"/>
</dbReference>